<dbReference type="InterPro" id="IPR004838">
    <property type="entry name" value="NHTrfase_class1_PyrdxlP-BS"/>
</dbReference>
<dbReference type="EMBL" id="JACGWN010000004">
    <property type="protein sequence ID" value="KAL0451940.1"/>
    <property type="molecule type" value="Genomic_DNA"/>
</dbReference>
<dbReference type="InterPro" id="IPR050478">
    <property type="entry name" value="Ethylene_sulfur-biosynth"/>
</dbReference>
<dbReference type="PANTHER" id="PTHR43795:SF74">
    <property type="entry name" value="1-AMINOCYCLOPROPANE-1-CARBOXYLATE SYNTHASE-LIKE PROTEIN 1"/>
    <property type="match status" value="1"/>
</dbReference>
<evidence type="ECO:0000313" key="4">
    <source>
        <dbReference type="EMBL" id="KAL0451940.1"/>
    </source>
</evidence>
<evidence type="ECO:0000259" key="3">
    <source>
        <dbReference type="Pfam" id="PF00155"/>
    </source>
</evidence>
<protein>
    <submittedName>
        <fullName evidence="4">1-aminocyclopropane-1-carboxylate synthase 2</fullName>
    </submittedName>
</protein>
<comment type="similarity">
    <text evidence="1">Belongs to the class-I pyridoxal-phosphate-dependent aminotransferase family.</text>
</comment>
<organism evidence="4">
    <name type="scientific">Sesamum latifolium</name>
    <dbReference type="NCBI Taxonomy" id="2727402"/>
    <lineage>
        <taxon>Eukaryota</taxon>
        <taxon>Viridiplantae</taxon>
        <taxon>Streptophyta</taxon>
        <taxon>Embryophyta</taxon>
        <taxon>Tracheophyta</taxon>
        <taxon>Spermatophyta</taxon>
        <taxon>Magnoliopsida</taxon>
        <taxon>eudicotyledons</taxon>
        <taxon>Gunneridae</taxon>
        <taxon>Pentapetalae</taxon>
        <taxon>asterids</taxon>
        <taxon>lamiids</taxon>
        <taxon>Lamiales</taxon>
        <taxon>Pedaliaceae</taxon>
        <taxon>Sesamum</taxon>
    </lineage>
</organism>
<reference evidence="4" key="1">
    <citation type="submission" date="2020-06" db="EMBL/GenBank/DDBJ databases">
        <authorList>
            <person name="Li T."/>
            <person name="Hu X."/>
            <person name="Zhang T."/>
            <person name="Song X."/>
            <person name="Zhang H."/>
            <person name="Dai N."/>
            <person name="Sheng W."/>
            <person name="Hou X."/>
            <person name="Wei L."/>
        </authorList>
    </citation>
    <scope>NUCLEOTIDE SEQUENCE</scope>
    <source>
        <strain evidence="4">KEN1</strain>
        <tissue evidence="4">Leaf</tissue>
    </source>
</reference>
<gene>
    <name evidence="4" type="ORF">Slati_1172100</name>
</gene>
<name>A0AAW2XE64_9LAMI</name>
<sequence length="279" mass="31103">MLTIEALEDAYEHAQIANIKVKGLVVTNPTNPLGTTIDRATLTSLLTFTNDKQIHLLCDEVHAGTVFRSPEFVSVSEIIQEVECNRNLVHVLYGLAKDMGLSGFRVGVVYSYNDMVMNLCRKMSAACSVSSQTQYFIAAMLSDEEFIDGFLSESGARLGRAHDTFVKGLEKAGVKCLESNAGLYCWMDLRHLLKEPTFEAETLLWRTMIDVFKLTVLPGSSFHCHEPGWFRVCFASMDEETLRVAVKRIQMHAGVKLNGHACMTPSAINQCNGNELKQR</sequence>
<feature type="domain" description="Aminotransferase class I/classII large" evidence="3">
    <location>
        <begin position="2"/>
        <end position="249"/>
    </location>
</feature>
<dbReference type="Gene3D" id="3.90.1150.10">
    <property type="entry name" value="Aspartate Aminotransferase, domain 1"/>
    <property type="match status" value="1"/>
</dbReference>
<dbReference type="GO" id="GO:0008483">
    <property type="term" value="F:transaminase activity"/>
    <property type="evidence" value="ECO:0007669"/>
    <property type="project" value="TreeGrafter"/>
</dbReference>
<dbReference type="InterPro" id="IPR015422">
    <property type="entry name" value="PyrdxlP-dep_Trfase_small"/>
</dbReference>
<accession>A0AAW2XE64</accession>
<dbReference type="PANTHER" id="PTHR43795">
    <property type="entry name" value="BIFUNCTIONAL ASPARTATE AMINOTRANSFERASE AND GLUTAMATE/ASPARTATE-PREPHENATE AMINOTRANSFERASE-RELATED"/>
    <property type="match status" value="1"/>
</dbReference>
<proteinExistence type="inferred from homology"/>
<dbReference type="Pfam" id="PF00155">
    <property type="entry name" value="Aminotran_1_2"/>
    <property type="match status" value="1"/>
</dbReference>
<dbReference type="PROSITE" id="PS00105">
    <property type="entry name" value="AA_TRANSFER_CLASS_1"/>
    <property type="match status" value="1"/>
</dbReference>
<evidence type="ECO:0000256" key="2">
    <source>
        <dbReference type="ARBA" id="ARBA00022898"/>
    </source>
</evidence>
<reference evidence="4" key="2">
    <citation type="journal article" date="2024" name="Plant">
        <title>Genomic evolution and insights into agronomic trait innovations of Sesamum species.</title>
        <authorList>
            <person name="Miao H."/>
            <person name="Wang L."/>
            <person name="Qu L."/>
            <person name="Liu H."/>
            <person name="Sun Y."/>
            <person name="Le M."/>
            <person name="Wang Q."/>
            <person name="Wei S."/>
            <person name="Zheng Y."/>
            <person name="Lin W."/>
            <person name="Duan Y."/>
            <person name="Cao H."/>
            <person name="Xiong S."/>
            <person name="Wang X."/>
            <person name="Wei L."/>
            <person name="Li C."/>
            <person name="Ma Q."/>
            <person name="Ju M."/>
            <person name="Zhao R."/>
            <person name="Li G."/>
            <person name="Mu C."/>
            <person name="Tian Q."/>
            <person name="Mei H."/>
            <person name="Zhang T."/>
            <person name="Gao T."/>
            <person name="Zhang H."/>
        </authorList>
    </citation>
    <scope>NUCLEOTIDE SEQUENCE</scope>
    <source>
        <strain evidence="4">KEN1</strain>
    </source>
</reference>
<dbReference type="CDD" id="cd00609">
    <property type="entry name" value="AAT_like"/>
    <property type="match status" value="1"/>
</dbReference>
<evidence type="ECO:0000256" key="1">
    <source>
        <dbReference type="ARBA" id="ARBA00007441"/>
    </source>
</evidence>
<dbReference type="InterPro" id="IPR015421">
    <property type="entry name" value="PyrdxlP-dep_Trfase_major"/>
</dbReference>
<dbReference type="Gene3D" id="3.40.640.10">
    <property type="entry name" value="Type I PLP-dependent aspartate aminotransferase-like (Major domain)"/>
    <property type="match status" value="1"/>
</dbReference>
<comment type="caution">
    <text evidence="4">The sequence shown here is derived from an EMBL/GenBank/DDBJ whole genome shotgun (WGS) entry which is preliminary data.</text>
</comment>
<dbReference type="GO" id="GO:0016847">
    <property type="term" value="F:1-aminocyclopropane-1-carboxylate synthase activity"/>
    <property type="evidence" value="ECO:0007669"/>
    <property type="project" value="UniProtKB-ARBA"/>
</dbReference>
<dbReference type="SUPFAM" id="SSF53383">
    <property type="entry name" value="PLP-dependent transferases"/>
    <property type="match status" value="1"/>
</dbReference>
<dbReference type="AlphaFoldDB" id="A0AAW2XE64"/>
<dbReference type="InterPro" id="IPR004839">
    <property type="entry name" value="Aminotransferase_I/II_large"/>
</dbReference>
<dbReference type="InterPro" id="IPR015424">
    <property type="entry name" value="PyrdxlP-dep_Trfase"/>
</dbReference>
<dbReference type="PRINTS" id="PR00753">
    <property type="entry name" value="ACCSYNTHASE"/>
</dbReference>
<keyword evidence="2" id="KW-0663">Pyridoxal phosphate</keyword>
<dbReference type="GO" id="GO:0030170">
    <property type="term" value="F:pyridoxal phosphate binding"/>
    <property type="evidence" value="ECO:0007669"/>
    <property type="project" value="InterPro"/>
</dbReference>